<keyword evidence="8" id="KW-1185">Reference proteome</keyword>
<keyword evidence="4" id="KW-0418">Kinase</keyword>
<feature type="domain" description="Histidine kinase/HSP90-like ATPase" evidence="6">
    <location>
        <begin position="52"/>
        <end position="138"/>
    </location>
</feature>
<evidence type="ECO:0000256" key="3">
    <source>
        <dbReference type="ARBA" id="ARBA00022679"/>
    </source>
</evidence>
<dbReference type="SUPFAM" id="SSF55874">
    <property type="entry name" value="ATPase domain of HSP90 chaperone/DNA topoisomerase II/histidine kinase"/>
    <property type="match status" value="1"/>
</dbReference>
<evidence type="ECO:0000313" key="7">
    <source>
        <dbReference type="EMBL" id="GAA5062560.1"/>
    </source>
</evidence>
<dbReference type="PANTHER" id="PTHR42878">
    <property type="entry name" value="TWO-COMPONENT HISTIDINE KINASE"/>
    <property type="match status" value="1"/>
</dbReference>
<dbReference type="InterPro" id="IPR003594">
    <property type="entry name" value="HATPase_dom"/>
</dbReference>
<dbReference type="EC" id="2.7.13.3" evidence="2"/>
<dbReference type="InterPro" id="IPR050351">
    <property type="entry name" value="BphY/WalK/GraS-like"/>
</dbReference>
<dbReference type="Pfam" id="PF02518">
    <property type="entry name" value="HATPase_c"/>
    <property type="match status" value="1"/>
</dbReference>
<evidence type="ECO:0000256" key="1">
    <source>
        <dbReference type="ARBA" id="ARBA00000085"/>
    </source>
</evidence>
<evidence type="ECO:0000256" key="4">
    <source>
        <dbReference type="ARBA" id="ARBA00022777"/>
    </source>
</evidence>
<evidence type="ECO:0000313" key="8">
    <source>
        <dbReference type="Proteomes" id="UP001500124"/>
    </source>
</evidence>
<comment type="catalytic activity">
    <reaction evidence="1">
        <text>ATP + protein L-histidine = ADP + protein N-phospho-L-histidine.</text>
        <dbReference type="EC" id="2.7.13.3"/>
    </reaction>
</comment>
<dbReference type="Proteomes" id="UP001500124">
    <property type="component" value="Unassembled WGS sequence"/>
</dbReference>
<evidence type="ECO:0000256" key="2">
    <source>
        <dbReference type="ARBA" id="ARBA00012438"/>
    </source>
</evidence>
<dbReference type="SUPFAM" id="SSF46894">
    <property type="entry name" value="C-terminal effector domain of the bipartite response regulators"/>
    <property type="match status" value="1"/>
</dbReference>
<gene>
    <name evidence="7" type="ORF">GCM10023336_40970</name>
</gene>
<proteinExistence type="predicted"/>
<dbReference type="PANTHER" id="PTHR42878:SF14">
    <property type="entry name" value="OSMOLARITY TWO-COMPONENT SYSTEM PROTEIN SSK1"/>
    <property type="match status" value="1"/>
</dbReference>
<dbReference type="InterPro" id="IPR016032">
    <property type="entry name" value="Sig_transdc_resp-reg_C-effctor"/>
</dbReference>
<organism evidence="7 8">
    <name type="scientific">Streptomyces similanensis</name>
    <dbReference type="NCBI Taxonomy" id="1274988"/>
    <lineage>
        <taxon>Bacteria</taxon>
        <taxon>Bacillati</taxon>
        <taxon>Actinomycetota</taxon>
        <taxon>Actinomycetes</taxon>
        <taxon>Kitasatosporales</taxon>
        <taxon>Streptomycetaceae</taxon>
        <taxon>Streptomyces</taxon>
    </lineage>
</organism>
<sequence>MALPLRVVDHPGDDRDRLASAALAGRAQDVAAKGLRVREDRIDGSAWVWGSRTLLRRAVDNMVDNAITHNETGGRISVAVRAGGDEAGAVPLVVESGGPVLDQRRVADLARPFRRLGADRTGTGRGSGLGLSITVTVTVSRLRRKLGDPPVIATTPGVGYRIADAAVPPG</sequence>
<accession>A0ABP9KTB4</accession>
<dbReference type="Gene3D" id="3.30.565.10">
    <property type="entry name" value="Histidine kinase-like ATPase, C-terminal domain"/>
    <property type="match status" value="1"/>
</dbReference>
<protein>
    <recommendedName>
        <fullName evidence="5">Sensor-like histidine kinase SenX3</fullName>
        <ecNumber evidence="2">2.7.13.3</ecNumber>
    </recommendedName>
</protein>
<dbReference type="InterPro" id="IPR036890">
    <property type="entry name" value="HATPase_C_sf"/>
</dbReference>
<keyword evidence="3" id="KW-0808">Transferase</keyword>
<name>A0ABP9KTB4_9ACTN</name>
<dbReference type="RefSeq" id="WP_345669659.1">
    <property type="nucleotide sequence ID" value="NZ_BAABKC010000059.1"/>
</dbReference>
<reference evidence="8" key="1">
    <citation type="journal article" date="2019" name="Int. J. Syst. Evol. Microbiol.">
        <title>The Global Catalogue of Microorganisms (GCM) 10K type strain sequencing project: providing services to taxonomists for standard genome sequencing and annotation.</title>
        <authorList>
            <consortium name="The Broad Institute Genomics Platform"/>
            <consortium name="The Broad Institute Genome Sequencing Center for Infectious Disease"/>
            <person name="Wu L."/>
            <person name="Ma J."/>
        </authorList>
    </citation>
    <scope>NUCLEOTIDE SEQUENCE [LARGE SCALE GENOMIC DNA]</scope>
    <source>
        <strain evidence="8">JCM 18410</strain>
    </source>
</reference>
<comment type="caution">
    <text evidence="7">The sequence shown here is derived from an EMBL/GenBank/DDBJ whole genome shotgun (WGS) entry which is preliminary data.</text>
</comment>
<evidence type="ECO:0000256" key="5">
    <source>
        <dbReference type="ARBA" id="ARBA00039401"/>
    </source>
</evidence>
<evidence type="ECO:0000259" key="6">
    <source>
        <dbReference type="Pfam" id="PF02518"/>
    </source>
</evidence>
<dbReference type="EMBL" id="BAABKC010000059">
    <property type="protein sequence ID" value="GAA5062560.1"/>
    <property type="molecule type" value="Genomic_DNA"/>
</dbReference>